<protein>
    <submittedName>
        <fullName evidence="3">Acetoin utilization deacetylase AcuC-like enzyme</fullName>
    </submittedName>
</protein>
<name>A0A318J378_9BURK</name>
<keyword evidence="4" id="KW-1185">Reference proteome</keyword>
<dbReference type="PANTHER" id="PTHR10625">
    <property type="entry name" value="HISTONE DEACETYLASE HDAC1-RELATED"/>
    <property type="match status" value="1"/>
</dbReference>
<dbReference type="InterPro" id="IPR023696">
    <property type="entry name" value="Ureohydrolase_dom_sf"/>
</dbReference>
<sequence>MKHIPVFYNPAMVVEIDLESPSPKKPREVVTEWQQRYPVEVIDFAPLGKADFCLAHKAEHVDGIISLQIANGMDTRHQEVVDSLYWTTASFYAAAEHALRHRVAVSPTSGFHHAGHDFSWGFCTFNGLLIAALKLLTSGAVKQVGILDFDYHQGDGSQDIIDKLALGDRILHRTGKIHYTREKQAFFQELPGLLETLKNVDILFYQAGADQHENDPLGGFLNNAEMRERDLQVFRFAKAHDIPIAWNLAGGYQEVRTEQGRCIQKVQDIHNATMEACMDAYLDTQPENAT</sequence>
<dbReference type="AlphaFoldDB" id="A0A318J378"/>
<dbReference type="RefSeq" id="WP_110256816.1">
    <property type="nucleotide sequence ID" value="NZ_QJKB01000007.1"/>
</dbReference>
<evidence type="ECO:0000256" key="1">
    <source>
        <dbReference type="ARBA" id="ARBA00005947"/>
    </source>
</evidence>
<dbReference type="PRINTS" id="PR01270">
    <property type="entry name" value="HDASUPER"/>
</dbReference>
<organism evidence="3 4">
    <name type="scientific">Undibacterium pigrum</name>
    <dbReference type="NCBI Taxonomy" id="401470"/>
    <lineage>
        <taxon>Bacteria</taxon>
        <taxon>Pseudomonadati</taxon>
        <taxon>Pseudomonadota</taxon>
        <taxon>Betaproteobacteria</taxon>
        <taxon>Burkholderiales</taxon>
        <taxon>Oxalobacteraceae</taxon>
        <taxon>Undibacterium</taxon>
    </lineage>
</organism>
<dbReference type="GO" id="GO:0040029">
    <property type="term" value="P:epigenetic regulation of gene expression"/>
    <property type="evidence" value="ECO:0007669"/>
    <property type="project" value="TreeGrafter"/>
</dbReference>
<proteinExistence type="inferred from homology"/>
<dbReference type="GO" id="GO:0004407">
    <property type="term" value="F:histone deacetylase activity"/>
    <property type="evidence" value="ECO:0007669"/>
    <property type="project" value="TreeGrafter"/>
</dbReference>
<comment type="similarity">
    <text evidence="1">Belongs to the histone deacetylase family.</text>
</comment>
<evidence type="ECO:0000259" key="2">
    <source>
        <dbReference type="Pfam" id="PF00850"/>
    </source>
</evidence>
<feature type="domain" description="Histone deacetylase" evidence="2">
    <location>
        <begin position="40"/>
        <end position="162"/>
    </location>
</feature>
<dbReference type="InterPro" id="IPR023801">
    <property type="entry name" value="His_deacetylse_dom"/>
</dbReference>
<dbReference type="OrthoDB" id="9808367at2"/>
<reference evidence="3 4" key="1">
    <citation type="submission" date="2018-05" db="EMBL/GenBank/DDBJ databases">
        <title>Genomic Encyclopedia of Type Strains, Phase IV (KMG-IV): sequencing the most valuable type-strain genomes for metagenomic binning, comparative biology and taxonomic classification.</title>
        <authorList>
            <person name="Goeker M."/>
        </authorList>
    </citation>
    <scope>NUCLEOTIDE SEQUENCE [LARGE SCALE GENOMIC DNA]</scope>
    <source>
        <strain evidence="3 4">DSM 19792</strain>
    </source>
</reference>
<dbReference type="Proteomes" id="UP000247792">
    <property type="component" value="Unassembled WGS sequence"/>
</dbReference>
<gene>
    <name evidence="3" type="ORF">DFR42_107244</name>
</gene>
<evidence type="ECO:0000313" key="3">
    <source>
        <dbReference type="EMBL" id="PXX41593.1"/>
    </source>
</evidence>
<dbReference type="Gene3D" id="3.40.800.20">
    <property type="entry name" value="Histone deacetylase domain"/>
    <property type="match status" value="2"/>
</dbReference>
<dbReference type="SUPFAM" id="SSF52768">
    <property type="entry name" value="Arginase/deacetylase"/>
    <property type="match status" value="1"/>
</dbReference>
<evidence type="ECO:0000313" key="4">
    <source>
        <dbReference type="Proteomes" id="UP000247792"/>
    </source>
</evidence>
<dbReference type="Pfam" id="PF00850">
    <property type="entry name" value="Hist_deacetyl"/>
    <property type="match status" value="1"/>
</dbReference>
<accession>A0A318J378</accession>
<dbReference type="EMBL" id="QJKB01000007">
    <property type="protein sequence ID" value="PXX41593.1"/>
    <property type="molecule type" value="Genomic_DNA"/>
</dbReference>
<dbReference type="InterPro" id="IPR000286">
    <property type="entry name" value="HDACs"/>
</dbReference>
<dbReference type="InterPro" id="IPR037138">
    <property type="entry name" value="His_deacetylse_dom_sf"/>
</dbReference>
<comment type="caution">
    <text evidence="3">The sequence shown here is derived from an EMBL/GenBank/DDBJ whole genome shotgun (WGS) entry which is preliminary data.</text>
</comment>